<keyword evidence="4" id="KW-0539">Nucleus</keyword>
<comment type="similarity">
    <text evidence="5">Belongs to the U2 small nuclear ribonucleoprotein A family.</text>
</comment>
<dbReference type="PANTHER" id="PTHR10552:SF6">
    <property type="entry name" value="U2 SMALL NUCLEAR RIBONUCLEOPROTEIN A"/>
    <property type="match status" value="1"/>
</dbReference>
<dbReference type="InterPro" id="IPR032675">
    <property type="entry name" value="LRR_dom_sf"/>
</dbReference>
<protein>
    <submittedName>
        <fullName evidence="7">U2 small nuclear ribonucleoprotein A</fullName>
    </submittedName>
</protein>
<dbReference type="Gene3D" id="3.80.10.10">
    <property type="entry name" value="Ribonuclease Inhibitor"/>
    <property type="match status" value="1"/>
</dbReference>
<feature type="region of interest" description="Disordered" evidence="6">
    <location>
        <begin position="258"/>
        <end position="377"/>
    </location>
</feature>
<comment type="caution">
    <text evidence="7">The sequence shown here is derived from an EMBL/GenBank/DDBJ whole genome shotgun (WGS) entry which is preliminary data.</text>
</comment>
<keyword evidence="2" id="KW-0433">Leucine-rich repeat</keyword>
<keyword evidence="7" id="KW-0687">Ribonucleoprotein</keyword>
<feature type="region of interest" description="Disordered" evidence="6">
    <location>
        <begin position="166"/>
        <end position="217"/>
    </location>
</feature>
<evidence type="ECO:0000256" key="4">
    <source>
        <dbReference type="ARBA" id="ARBA00023242"/>
    </source>
</evidence>
<dbReference type="AlphaFoldDB" id="A0A7J6T744"/>
<gene>
    <name evidence="7" type="primary">SNRPA1</name>
    <name evidence="7" type="ORF">FOZ62_028213</name>
</gene>
<feature type="compositionally biased region" description="Basic and acidic residues" evidence="6">
    <location>
        <begin position="188"/>
        <end position="198"/>
    </location>
</feature>
<evidence type="ECO:0000256" key="1">
    <source>
        <dbReference type="ARBA" id="ARBA00004123"/>
    </source>
</evidence>
<feature type="region of interest" description="Disordered" evidence="6">
    <location>
        <begin position="1"/>
        <end position="31"/>
    </location>
</feature>
<organism evidence="7 8">
    <name type="scientific">Perkinsus olseni</name>
    <name type="common">Perkinsus atlanticus</name>
    <dbReference type="NCBI Taxonomy" id="32597"/>
    <lineage>
        <taxon>Eukaryota</taxon>
        <taxon>Sar</taxon>
        <taxon>Alveolata</taxon>
        <taxon>Perkinsozoa</taxon>
        <taxon>Perkinsea</taxon>
        <taxon>Perkinsida</taxon>
        <taxon>Perkinsidae</taxon>
        <taxon>Perkinsus</taxon>
    </lineage>
</organism>
<name>A0A7J6T744_PEROL</name>
<evidence type="ECO:0000256" key="6">
    <source>
        <dbReference type="SAM" id="MobiDB-lite"/>
    </source>
</evidence>
<feature type="region of interest" description="Disordered" evidence="6">
    <location>
        <begin position="434"/>
        <end position="457"/>
    </location>
</feature>
<evidence type="ECO:0000256" key="2">
    <source>
        <dbReference type="ARBA" id="ARBA00022614"/>
    </source>
</evidence>
<evidence type="ECO:0000313" key="7">
    <source>
        <dbReference type="EMBL" id="KAF4741079.1"/>
    </source>
</evidence>
<feature type="compositionally biased region" description="Pro residues" evidence="6">
    <location>
        <begin position="343"/>
        <end position="356"/>
    </location>
</feature>
<evidence type="ECO:0000256" key="3">
    <source>
        <dbReference type="ARBA" id="ARBA00022737"/>
    </source>
</evidence>
<accession>A0A7J6T744</accession>
<reference evidence="7 8" key="1">
    <citation type="submission" date="2020-04" db="EMBL/GenBank/DDBJ databases">
        <title>Perkinsus olseni comparative genomics.</title>
        <authorList>
            <person name="Bogema D.R."/>
        </authorList>
    </citation>
    <scope>NUCLEOTIDE SEQUENCE [LARGE SCALE GENOMIC DNA]</scope>
    <source>
        <strain evidence="7">ATCC PRA-205</strain>
    </source>
</reference>
<feature type="compositionally biased region" description="Basic and acidic residues" evidence="6">
    <location>
        <begin position="443"/>
        <end position="452"/>
    </location>
</feature>
<feature type="compositionally biased region" description="Polar residues" evidence="6">
    <location>
        <begin position="259"/>
        <end position="273"/>
    </location>
</feature>
<evidence type="ECO:0000256" key="5">
    <source>
        <dbReference type="ARBA" id="ARBA00024196"/>
    </source>
</evidence>
<dbReference type="GO" id="GO:0030620">
    <property type="term" value="F:U2 snRNA binding"/>
    <property type="evidence" value="ECO:0007669"/>
    <property type="project" value="InterPro"/>
</dbReference>
<feature type="compositionally biased region" description="Pro residues" evidence="6">
    <location>
        <begin position="292"/>
        <end position="303"/>
    </location>
</feature>
<feature type="non-terminal residue" evidence="7">
    <location>
        <position position="1"/>
    </location>
</feature>
<sequence>MAAVEPPWKRLKSTSKAPASPTPAAASRPRVNIKPVIDLVQETVEWPSEPVPEVTIDPCCKHYRDLARSTEKVNLTLSRRGATEVVGEALVDSPAEPTKEDAGCKDPDAVSTIICTLRRHRDPRSIITTSDGTSEVVAVGEEYRGTYGHLRDRKASSTVIVGDCNSEQQEASASVAESDSGRDAAMTPREKSDGDQRSVKSPSPARSPSQAPSAPWMRAAQAAAASLAWFGKGKGMPFMGPAAFARMAAMNRMRAAQAYQEQRPQQGEQTETLPSMEEAARHQPTITQPAVPMDPPRAVPPAIPGLQYQPPRPATQNLSEGFVPPQPPMAAPPFQGGGAFPSGGPPPSEPPRPPPAGMIAGQQQLPNLPPQQPPMPMPPWPPRGPSYGPWGDVPLRSSVSSLHHLTSFLRARFALMTADVDPSQTSASAYPHVTEPSAPGYEPYHHDQRWEDSEGGASEHQAFYGYRATADDYNSEYSWSQRGASSNYDSAEERYERTHTASDSSGSRRASQSADIPPEAAIRALLYHGACYTMWCIRKAGTWVGIKLCNQVERQLVAKRQNRVARDELSNRLALCIVDGALQQTRRIHDWLAALLFALVVTMRLTADLIEQSGEQMITPAGDRALVLRGLKIPVMENLSATKDHYDCLDLTDNDIAKIPNDSAPLTRLRTL</sequence>
<dbReference type="Proteomes" id="UP000574390">
    <property type="component" value="Unassembled WGS sequence"/>
</dbReference>
<dbReference type="Pfam" id="PF14580">
    <property type="entry name" value="LRR_9"/>
    <property type="match status" value="1"/>
</dbReference>
<dbReference type="GO" id="GO:0005634">
    <property type="term" value="C:nucleus"/>
    <property type="evidence" value="ECO:0007669"/>
    <property type="project" value="UniProtKB-SubCell"/>
</dbReference>
<feature type="compositionally biased region" description="Basic and acidic residues" evidence="6">
    <location>
        <begin position="491"/>
        <end position="500"/>
    </location>
</feature>
<comment type="subcellular location">
    <subcellularLocation>
        <location evidence="1">Nucleus</location>
    </subcellularLocation>
</comment>
<dbReference type="PANTHER" id="PTHR10552">
    <property type="entry name" value="U2 SMALL NUCLEAR RIBONUCLEOPROTEIN A"/>
    <property type="match status" value="1"/>
</dbReference>
<feature type="compositionally biased region" description="Low complexity" evidence="6">
    <location>
        <begin position="14"/>
        <end position="30"/>
    </location>
</feature>
<feature type="compositionally biased region" description="Low complexity" evidence="6">
    <location>
        <begin position="501"/>
        <end position="515"/>
    </location>
</feature>
<dbReference type="InterPro" id="IPR044640">
    <property type="entry name" value="RU2A"/>
</dbReference>
<evidence type="ECO:0000313" key="8">
    <source>
        <dbReference type="Proteomes" id="UP000574390"/>
    </source>
</evidence>
<proteinExistence type="inferred from homology"/>
<feature type="compositionally biased region" description="Polar residues" evidence="6">
    <location>
        <begin position="166"/>
        <end position="177"/>
    </location>
</feature>
<feature type="compositionally biased region" description="Low complexity" evidence="6">
    <location>
        <begin position="201"/>
        <end position="217"/>
    </location>
</feature>
<dbReference type="GO" id="GO:1990904">
    <property type="term" value="C:ribonucleoprotein complex"/>
    <property type="evidence" value="ECO:0007669"/>
    <property type="project" value="UniProtKB-KW"/>
</dbReference>
<feature type="compositionally biased region" description="Pro residues" evidence="6">
    <location>
        <begin position="367"/>
        <end position="377"/>
    </location>
</feature>
<dbReference type="EMBL" id="JABANM010009343">
    <property type="protein sequence ID" value="KAF4741079.1"/>
    <property type="molecule type" value="Genomic_DNA"/>
</dbReference>
<feature type="region of interest" description="Disordered" evidence="6">
    <location>
        <begin position="488"/>
        <end position="515"/>
    </location>
</feature>
<keyword evidence="3" id="KW-0677">Repeat</keyword>
<dbReference type="GO" id="GO:0000398">
    <property type="term" value="P:mRNA splicing, via spliceosome"/>
    <property type="evidence" value="ECO:0007669"/>
    <property type="project" value="InterPro"/>
</dbReference>